<keyword evidence="3" id="KW-1185">Reference proteome</keyword>
<name>A0A9Q9CN18_9FIRM</name>
<accession>A0A9Q9CN18</accession>
<dbReference type="EMBL" id="CP071250">
    <property type="protein sequence ID" value="UUF07607.1"/>
    <property type="molecule type" value="Genomic_DNA"/>
</dbReference>
<dbReference type="Proteomes" id="UP001058072">
    <property type="component" value="Chromosome"/>
</dbReference>
<reference evidence="2 3" key="1">
    <citation type="submission" date="2021-03" db="EMBL/GenBank/DDBJ databases">
        <title>Comparative Genomics and Metabolomics in the genus Turicibacter.</title>
        <authorList>
            <person name="Maki J."/>
            <person name="Looft T."/>
        </authorList>
    </citation>
    <scope>NUCLEOTIDE SEQUENCE</scope>
    <source>
        <strain evidence="2">ISU324</strain>
        <strain evidence="1 3">MMM721</strain>
    </source>
</reference>
<evidence type="ECO:0000313" key="4">
    <source>
        <dbReference type="Proteomes" id="UP001058072"/>
    </source>
</evidence>
<proteinExistence type="predicted"/>
<evidence type="ECO:0000313" key="2">
    <source>
        <dbReference type="EMBL" id="UUF07607.1"/>
    </source>
</evidence>
<evidence type="ECO:0000313" key="1">
    <source>
        <dbReference type="EMBL" id="UUF06374.1"/>
    </source>
</evidence>
<gene>
    <name evidence="1" type="ORF">J0J69_01935</name>
    <name evidence="2" type="ORF">J0J70_08180</name>
</gene>
<organism evidence="2 4">
    <name type="scientific">Turicibacter bilis</name>
    <dbReference type="NCBI Taxonomy" id="2735723"/>
    <lineage>
        <taxon>Bacteria</taxon>
        <taxon>Bacillati</taxon>
        <taxon>Bacillota</taxon>
        <taxon>Erysipelotrichia</taxon>
        <taxon>Erysipelotrichales</taxon>
        <taxon>Turicibacteraceae</taxon>
        <taxon>Turicibacter</taxon>
    </lineage>
</organism>
<dbReference type="EMBL" id="CP071249">
    <property type="protein sequence ID" value="UUF06374.1"/>
    <property type="molecule type" value="Genomic_DNA"/>
</dbReference>
<evidence type="ECO:0000313" key="3">
    <source>
        <dbReference type="Proteomes" id="UP001058016"/>
    </source>
</evidence>
<sequence>MKSSAIEKRIVKIDQEIQAMNIAKKYLNNHEEIKQVILELNRERQLLVNDLYRDDKASYAIVRDHMESLVEVELDATQQKELLEYIKETFGRQAATDGKTATGLNAWLKKLNVKFNWQTTDNSDWATLIITGFEPFKC</sequence>
<dbReference type="AlphaFoldDB" id="A0A9Q9CN18"/>
<protein>
    <submittedName>
        <fullName evidence="2">Uncharacterized protein</fullName>
    </submittedName>
</protein>
<dbReference type="RefSeq" id="WP_055244188.1">
    <property type="nucleotide sequence ID" value="NZ_CP071249.1"/>
</dbReference>
<dbReference type="Proteomes" id="UP001058016">
    <property type="component" value="Chromosome"/>
</dbReference>